<dbReference type="InterPro" id="IPR006594">
    <property type="entry name" value="LisH"/>
</dbReference>
<dbReference type="AlphaFoldDB" id="A0A2Z6MS35"/>
<sequence>MNLIQSPEEHFRNLVYDYLKKKGLSESAETLLNESQLTGQIRADFSQHQHPHGFLYGLWTTFCDKFNSKQQIPGYYVSQSQAPNIGSIMETTTQMLREEYSTQLLSSFPSGLWRALSSCDFSSDGKIVASGGYGGGNKPFLCNLEDGASVTASESHSKSIFEVRFQPGSTKFATSADSKTVKLWNADSLEGSVLDVGHKGTVTSLDFHPSGGILCSCDTDDVFKVSFTYHI</sequence>
<reference evidence="3" key="1">
    <citation type="journal article" date="2017" name="Front. Plant Sci.">
        <title>Climate Clever Clovers: New Paradigm to Reduce the Environmental Footprint of Ruminants by Breeding Low Methanogenic Forages Utilizing Haplotype Variation.</title>
        <authorList>
            <person name="Kaur P."/>
            <person name="Appels R."/>
            <person name="Bayer P.E."/>
            <person name="Keeble-Gagnere G."/>
            <person name="Wang J."/>
            <person name="Hirakawa H."/>
            <person name="Shirasawa K."/>
            <person name="Vercoe P."/>
            <person name="Stefanova K."/>
            <person name="Durmic Z."/>
            <person name="Nichols P."/>
            <person name="Revell C."/>
            <person name="Isobe S.N."/>
            <person name="Edwards D."/>
            <person name="Erskine W."/>
        </authorList>
    </citation>
    <scope>NUCLEOTIDE SEQUENCE [LARGE SCALE GENOMIC DNA]</scope>
    <source>
        <strain evidence="3">cv. Daliak</strain>
    </source>
</reference>
<accession>A0A2Z6MS35</accession>
<dbReference type="PROSITE" id="PS50082">
    <property type="entry name" value="WD_REPEATS_2"/>
    <property type="match status" value="1"/>
</dbReference>
<dbReference type="Proteomes" id="UP000242715">
    <property type="component" value="Unassembled WGS sequence"/>
</dbReference>
<proteinExistence type="predicted"/>
<evidence type="ECO:0000256" key="1">
    <source>
        <dbReference type="PROSITE-ProRule" id="PRU00221"/>
    </source>
</evidence>
<dbReference type="Pfam" id="PF08513">
    <property type="entry name" value="LisH"/>
    <property type="match status" value="1"/>
</dbReference>
<feature type="repeat" description="WD" evidence="1">
    <location>
        <begin position="153"/>
        <end position="188"/>
    </location>
</feature>
<evidence type="ECO:0000313" key="2">
    <source>
        <dbReference type="EMBL" id="GAU32533.1"/>
    </source>
</evidence>
<dbReference type="PANTHER" id="PTHR44376">
    <property type="entry name" value="TRANSCRIPTIONAL REGULATOR OF FILAMENTOUS GROWTH FLO8"/>
    <property type="match status" value="1"/>
</dbReference>
<dbReference type="InterPro" id="IPR001680">
    <property type="entry name" value="WD40_rpt"/>
</dbReference>
<dbReference type="InterPro" id="IPR015943">
    <property type="entry name" value="WD40/YVTN_repeat-like_dom_sf"/>
</dbReference>
<dbReference type="PROSITE" id="PS50294">
    <property type="entry name" value="WD_REPEATS_REGION"/>
    <property type="match status" value="1"/>
</dbReference>
<dbReference type="PANTHER" id="PTHR44376:SF8">
    <property type="entry name" value="TRANSCRIPTIONAL COREPRESSOR LEUNIG-LIKE"/>
    <property type="match status" value="1"/>
</dbReference>
<dbReference type="InterPro" id="IPR036322">
    <property type="entry name" value="WD40_repeat_dom_sf"/>
</dbReference>
<evidence type="ECO:0000313" key="3">
    <source>
        <dbReference type="Proteomes" id="UP000242715"/>
    </source>
</evidence>
<protein>
    <recommendedName>
        <fullName evidence="4">LisH domain-containing protein</fullName>
    </recommendedName>
</protein>
<dbReference type="SMART" id="SM00320">
    <property type="entry name" value="WD40"/>
    <property type="match status" value="2"/>
</dbReference>
<organism evidence="2 3">
    <name type="scientific">Trifolium subterraneum</name>
    <name type="common">Subterranean clover</name>
    <dbReference type="NCBI Taxonomy" id="3900"/>
    <lineage>
        <taxon>Eukaryota</taxon>
        <taxon>Viridiplantae</taxon>
        <taxon>Streptophyta</taxon>
        <taxon>Embryophyta</taxon>
        <taxon>Tracheophyta</taxon>
        <taxon>Spermatophyta</taxon>
        <taxon>Magnoliopsida</taxon>
        <taxon>eudicotyledons</taxon>
        <taxon>Gunneridae</taxon>
        <taxon>Pentapetalae</taxon>
        <taxon>rosids</taxon>
        <taxon>fabids</taxon>
        <taxon>Fabales</taxon>
        <taxon>Fabaceae</taxon>
        <taxon>Papilionoideae</taxon>
        <taxon>50 kb inversion clade</taxon>
        <taxon>NPAAA clade</taxon>
        <taxon>Hologalegina</taxon>
        <taxon>IRL clade</taxon>
        <taxon>Trifolieae</taxon>
        <taxon>Trifolium</taxon>
    </lineage>
</organism>
<dbReference type="Pfam" id="PF00400">
    <property type="entry name" value="WD40"/>
    <property type="match status" value="3"/>
</dbReference>
<evidence type="ECO:0008006" key="4">
    <source>
        <dbReference type="Google" id="ProtNLM"/>
    </source>
</evidence>
<dbReference type="OrthoDB" id="674316at2759"/>
<dbReference type="PROSITE" id="PS50896">
    <property type="entry name" value="LISH"/>
    <property type="match status" value="1"/>
</dbReference>
<keyword evidence="3" id="KW-1185">Reference proteome</keyword>
<dbReference type="GO" id="GO:0003714">
    <property type="term" value="F:transcription corepressor activity"/>
    <property type="evidence" value="ECO:0007669"/>
    <property type="project" value="InterPro"/>
</dbReference>
<dbReference type="SUPFAM" id="SSF50978">
    <property type="entry name" value="WD40 repeat-like"/>
    <property type="match status" value="1"/>
</dbReference>
<dbReference type="InterPro" id="IPR044716">
    <property type="entry name" value="LEUNIG-like"/>
</dbReference>
<name>A0A2Z6MS35_TRISU</name>
<dbReference type="Gene3D" id="2.130.10.10">
    <property type="entry name" value="YVTN repeat-like/Quinoprotein amine dehydrogenase"/>
    <property type="match status" value="1"/>
</dbReference>
<gene>
    <name evidence="2" type="ORF">TSUD_64280</name>
</gene>
<dbReference type="EMBL" id="DF973496">
    <property type="protein sequence ID" value="GAU32533.1"/>
    <property type="molecule type" value="Genomic_DNA"/>
</dbReference>
<keyword evidence="1" id="KW-0853">WD repeat</keyword>